<evidence type="ECO:0000313" key="2">
    <source>
        <dbReference type="Proteomes" id="UP001057402"/>
    </source>
</evidence>
<dbReference type="EMBL" id="CM042882">
    <property type="protein sequence ID" value="KAI4379986.1"/>
    <property type="molecule type" value="Genomic_DNA"/>
</dbReference>
<proteinExistence type="predicted"/>
<protein>
    <submittedName>
        <fullName evidence="1">Uncharacterized protein</fullName>
    </submittedName>
</protein>
<keyword evidence="2" id="KW-1185">Reference proteome</keyword>
<reference evidence="2" key="1">
    <citation type="journal article" date="2023" name="Front. Plant Sci.">
        <title>Chromosomal-level genome assembly of Melastoma candidum provides insights into trichome evolution.</title>
        <authorList>
            <person name="Zhong Y."/>
            <person name="Wu W."/>
            <person name="Sun C."/>
            <person name="Zou P."/>
            <person name="Liu Y."/>
            <person name="Dai S."/>
            <person name="Zhou R."/>
        </authorList>
    </citation>
    <scope>NUCLEOTIDE SEQUENCE [LARGE SCALE GENOMIC DNA]</scope>
</reference>
<sequence length="116" mass="12863">MATAAAAANGEVPPQPNPAPTKEQQKKMNKMKKKRSSSSDNDEDNDGSYDPRTKKTFLHPPVVGSKRDLHFEEFVMKLSEWTSGFRGAFPQDEKEAAILLMALSYGLVLRANNNIP</sequence>
<accession>A0ACB9RQ84</accession>
<gene>
    <name evidence="1" type="ORF">MLD38_006220</name>
</gene>
<dbReference type="Proteomes" id="UP001057402">
    <property type="component" value="Chromosome 3"/>
</dbReference>
<comment type="caution">
    <text evidence="1">The sequence shown here is derived from an EMBL/GenBank/DDBJ whole genome shotgun (WGS) entry which is preliminary data.</text>
</comment>
<evidence type="ECO:0000313" key="1">
    <source>
        <dbReference type="EMBL" id="KAI4379986.1"/>
    </source>
</evidence>
<name>A0ACB9RQ84_9MYRT</name>
<organism evidence="1 2">
    <name type="scientific">Melastoma candidum</name>
    <dbReference type="NCBI Taxonomy" id="119954"/>
    <lineage>
        <taxon>Eukaryota</taxon>
        <taxon>Viridiplantae</taxon>
        <taxon>Streptophyta</taxon>
        <taxon>Embryophyta</taxon>
        <taxon>Tracheophyta</taxon>
        <taxon>Spermatophyta</taxon>
        <taxon>Magnoliopsida</taxon>
        <taxon>eudicotyledons</taxon>
        <taxon>Gunneridae</taxon>
        <taxon>Pentapetalae</taxon>
        <taxon>rosids</taxon>
        <taxon>malvids</taxon>
        <taxon>Myrtales</taxon>
        <taxon>Melastomataceae</taxon>
        <taxon>Melastomatoideae</taxon>
        <taxon>Melastomateae</taxon>
        <taxon>Melastoma</taxon>
    </lineage>
</organism>